<protein>
    <submittedName>
        <fullName evidence="2">Uncharacterized protein</fullName>
    </submittedName>
</protein>
<gene>
    <name evidence="2" type="ORF">E1301_Tti019652</name>
</gene>
<evidence type="ECO:0000313" key="3">
    <source>
        <dbReference type="Proteomes" id="UP000324632"/>
    </source>
</evidence>
<proteinExistence type="predicted"/>
<reference evidence="2 3" key="1">
    <citation type="journal article" date="2019" name="Mol. Ecol. Resour.">
        <title>Chromosome-level genome assembly of Triplophysa tibetana, a fish adapted to the harsh high-altitude environment of the Tibetan Plateau.</title>
        <authorList>
            <person name="Yang X."/>
            <person name="Liu H."/>
            <person name="Ma Z."/>
            <person name="Zou Y."/>
            <person name="Zou M."/>
            <person name="Mao Y."/>
            <person name="Li X."/>
            <person name="Wang H."/>
            <person name="Chen T."/>
            <person name="Wang W."/>
            <person name="Yang R."/>
        </authorList>
    </citation>
    <scope>NUCLEOTIDE SEQUENCE [LARGE SCALE GENOMIC DNA]</scope>
    <source>
        <strain evidence="2">TTIB1903HZAU</strain>
        <tissue evidence="2">Muscle</tissue>
    </source>
</reference>
<dbReference type="Proteomes" id="UP000324632">
    <property type="component" value="Chromosome 2"/>
</dbReference>
<dbReference type="EMBL" id="SOYY01000002">
    <property type="protein sequence ID" value="KAA0724100.1"/>
    <property type="molecule type" value="Genomic_DNA"/>
</dbReference>
<evidence type="ECO:0000313" key="2">
    <source>
        <dbReference type="EMBL" id="KAA0724100.1"/>
    </source>
</evidence>
<evidence type="ECO:0000256" key="1">
    <source>
        <dbReference type="SAM" id="MobiDB-lite"/>
    </source>
</evidence>
<name>A0A5A9PPK9_9TELE</name>
<comment type="caution">
    <text evidence="2">The sequence shown here is derived from an EMBL/GenBank/DDBJ whole genome shotgun (WGS) entry which is preliminary data.</text>
</comment>
<dbReference type="AlphaFoldDB" id="A0A5A9PPK9"/>
<sequence length="214" mass="24624">MVFAEFNRTYIKNLQHDFYDALDRYTPRFVTIFKSKKGNVGETLAEFLRQVNLEKPDVTATRTLVLRCLPVLLGDDPSNFYNSCLASDADVTWEQVSVGLMTVVDDFLLRHTGNSYLKDANKSLHETKLTRTKANKSLHETKLTRTKANKSSHETKLTRTKANKSSHETKLTRTKAHKSLKINYKFTKTLYIDQRNKFFRPAGTSSYPKLSHLN</sequence>
<keyword evidence="3" id="KW-1185">Reference proteome</keyword>
<feature type="region of interest" description="Disordered" evidence="1">
    <location>
        <begin position="148"/>
        <end position="169"/>
    </location>
</feature>
<accession>A0A5A9PPK9</accession>
<organism evidence="2 3">
    <name type="scientific">Triplophysa tibetana</name>
    <dbReference type="NCBI Taxonomy" id="1572043"/>
    <lineage>
        <taxon>Eukaryota</taxon>
        <taxon>Metazoa</taxon>
        <taxon>Chordata</taxon>
        <taxon>Craniata</taxon>
        <taxon>Vertebrata</taxon>
        <taxon>Euteleostomi</taxon>
        <taxon>Actinopterygii</taxon>
        <taxon>Neopterygii</taxon>
        <taxon>Teleostei</taxon>
        <taxon>Ostariophysi</taxon>
        <taxon>Cypriniformes</taxon>
        <taxon>Nemacheilidae</taxon>
        <taxon>Triplophysa</taxon>
    </lineage>
</organism>